<keyword evidence="3 5" id="KW-1133">Transmembrane helix</keyword>
<feature type="transmembrane region" description="Helical" evidence="5">
    <location>
        <begin position="59"/>
        <end position="79"/>
    </location>
</feature>
<dbReference type="PROSITE" id="PS50262">
    <property type="entry name" value="G_PROTEIN_RECEP_F1_2"/>
    <property type="match status" value="1"/>
</dbReference>
<feature type="transmembrane region" description="Helical" evidence="5">
    <location>
        <begin position="325"/>
        <end position="349"/>
    </location>
</feature>
<comment type="subcellular location">
    <subcellularLocation>
        <location evidence="1">Membrane</location>
    </subcellularLocation>
</comment>
<keyword evidence="2 5" id="KW-0812">Transmembrane</keyword>
<evidence type="ECO:0000313" key="7">
    <source>
        <dbReference type="EMBL" id="CAL1541462.1"/>
    </source>
</evidence>
<feature type="transmembrane region" description="Helical" evidence="5">
    <location>
        <begin position="136"/>
        <end position="153"/>
    </location>
</feature>
<dbReference type="PANTHER" id="PTHR46641:SF18">
    <property type="entry name" value="G-PROTEIN COUPLED RECEPTORS FAMILY 1 PROFILE DOMAIN-CONTAINING PROTEIN"/>
    <property type="match status" value="1"/>
</dbReference>
<dbReference type="Gene3D" id="1.20.1070.10">
    <property type="entry name" value="Rhodopsin 7-helix transmembrane proteins"/>
    <property type="match status" value="1"/>
</dbReference>
<evidence type="ECO:0000256" key="5">
    <source>
        <dbReference type="SAM" id="Phobius"/>
    </source>
</evidence>
<feature type="transmembrane region" description="Helical" evidence="5">
    <location>
        <begin position="99"/>
        <end position="124"/>
    </location>
</feature>
<dbReference type="SUPFAM" id="SSF81321">
    <property type="entry name" value="Family A G protein-coupled receptor-like"/>
    <property type="match status" value="1"/>
</dbReference>
<reference evidence="7 8" key="1">
    <citation type="submission" date="2024-04" db="EMBL/GenBank/DDBJ databases">
        <authorList>
            <consortium name="Genoscope - CEA"/>
            <person name="William W."/>
        </authorList>
    </citation>
    <scope>NUCLEOTIDE SEQUENCE [LARGE SCALE GENOMIC DNA]</scope>
</reference>
<feature type="transmembrane region" description="Helical" evidence="5">
    <location>
        <begin position="14"/>
        <end position="38"/>
    </location>
</feature>
<gene>
    <name evidence="7" type="ORF">GSLYS_00015068001</name>
</gene>
<evidence type="ECO:0000256" key="4">
    <source>
        <dbReference type="ARBA" id="ARBA00023136"/>
    </source>
</evidence>
<feature type="domain" description="G-protein coupled receptors family 1 profile" evidence="6">
    <location>
        <begin position="30"/>
        <end position="348"/>
    </location>
</feature>
<name>A0AAV2I5F4_LYMST</name>
<comment type="caution">
    <text evidence="7">The sequence shown here is derived from an EMBL/GenBank/DDBJ whole genome shotgun (WGS) entry which is preliminary data.</text>
</comment>
<evidence type="ECO:0000256" key="3">
    <source>
        <dbReference type="ARBA" id="ARBA00022989"/>
    </source>
</evidence>
<accession>A0AAV2I5F4</accession>
<dbReference type="EMBL" id="CAXITT010000434">
    <property type="protein sequence ID" value="CAL1541462.1"/>
    <property type="molecule type" value="Genomic_DNA"/>
</dbReference>
<evidence type="ECO:0000256" key="1">
    <source>
        <dbReference type="ARBA" id="ARBA00004370"/>
    </source>
</evidence>
<keyword evidence="4 5" id="KW-0472">Membrane</keyword>
<protein>
    <recommendedName>
        <fullName evidence="6">G-protein coupled receptors family 1 profile domain-containing protein</fullName>
    </recommendedName>
</protein>
<proteinExistence type="predicted"/>
<feature type="transmembrane region" description="Helical" evidence="5">
    <location>
        <begin position="194"/>
        <end position="217"/>
    </location>
</feature>
<dbReference type="InterPro" id="IPR052954">
    <property type="entry name" value="GPCR-Ligand_Int"/>
</dbReference>
<dbReference type="Proteomes" id="UP001497497">
    <property type="component" value="Unassembled WGS sequence"/>
</dbReference>
<keyword evidence="8" id="KW-1185">Reference proteome</keyword>
<dbReference type="GO" id="GO:0016020">
    <property type="term" value="C:membrane"/>
    <property type="evidence" value="ECO:0007669"/>
    <property type="project" value="UniProtKB-SubCell"/>
</dbReference>
<organism evidence="7 8">
    <name type="scientific">Lymnaea stagnalis</name>
    <name type="common">Great pond snail</name>
    <name type="synonym">Helix stagnalis</name>
    <dbReference type="NCBI Taxonomy" id="6523"/>
    <lineage>
        <taxon>Eukaryota</taxon>
        <taxon>Metazoa</taxon>
        <taxon>Spiralia</taxon>
        <taxon>Lophotrochozoa</taxon>
        <taxon>Mollusca</taxon>
        <taxon>Gastropoda</taxon>
        <taxon>Heterobranchia</taxon>
        <taxon>Euthyneura</taxon>
        <taxon>Panpulmonata</taxon>
        <taxon>Hygrophila</taxon>
        <taxon>Lymnaeoidea</taxon>
        <taxon>Lymnaeidae</taxon>
        <taxon>Lymnaea</taxon>
    </lineage>
</organism>
<evidence type="ECO:0000256" key="2">
    <source>
        <dbReference type="ARBA" id="ARBA00022692"/>
    </source>
</evidence>
<dbReference type="PANTHER" id="PTHR46641">
    <property type="entry name" value="FMRFAMIDE RECEPTOR-RELATED"/>
    <property type="match status" value="1"/>
</dbReference>
<evidence type="ECO:0000313" key="8">
    <source>
        <dbReference type="Proteomes" id="UP001497497"/>
    </source>
</evidence>
<dbReference type="InterPro" id="IPR017452">
    <property type="entry name" value="GPCR_Rhodpsn_7TM"/>
</dbReference>
<evidence type="ECO:0000259" key="6">
    <source>
        <dbReference type="PROSITE" id="PS50262"/>
    </source>
</evidence>
<feature type="transmembrane region" description="Helical" evidence="5">
    <location>
        <begin position="289"/>
        <end position="313"/>
    </location>
</feature>
<sequence>GDLSVEANLAILSFLFYFLWPFLILFGVVSNMINIVVFTKMGLHDSVSVSFFALSVTELLYLLFSSVVATTAAIGLQPWQSSLPFGVYFLGGYIVWYEGMFLEISMAIIAYIGLARCCCVAIALKFKHTFTVTRTLVILSGIISFSVGNRIPILRTTGLAWVTNPLNNTTRLLAWFSGDFNRVKEVYDLINRTIFPTTLLIVVLVCSVILTYTLIVASSNRRAMTGKALSKNANDIGNGTQGLNINTKDAMEDFHIGSHAPRHKHSTKRPKLAKAHTLSSKEIQIVKQVTAVAGFLLLAVLVQSMNSLAQVIVPEFMSGRSYKRIYNVTVGFGYSCCHLNACANFLIYIKFNSKFRGTFQRIFLC</sequence>
<dbReference type="AlphaFoldDB" id="A0AAV2I5F4"/>
<feature type="non-terminal residue" evidence="7">
    <location>
        <position position="1"/>
    </location>
</feature>